<evidence type="ECO:0000313" key="2">
    <source>
        <dbReference type="EMBL" id="CAB4137124.1"/>
    </source>
</evidence>
<protein>
    <submittedName>
        <fullName evidence="2">Essential recombination function protein</fullName>
    </submittedName>
</protein>
<reference evidence="2" key="1">
    <citation type="submission" date="2020-04" db="EMBL/GenBank/DDBJ databases">
        <authorList>
            <person name="Chiriac C."/>
            <person name="Salcher M."/>
            <person name="Ghai R."/>
            <person name="Kavagutti S V."/>
        </authorList>
    </citation>
    <scope>NUCLEOTIDE SEQUENCE</scope>
</reference>
<name>A0A6J5LRE8_9CAUD</name>
<dbReference type="Pfam" id="PF04404">
    <property type="entry name" value="ERF"/>
    <property type="match status" value="1"/>
</dbReference>
<gene>
    <name evidence="2" type="ORF">UFOVP319_8</name>
</gene>
<feature type="region of interest" description="Disordered" evidence="1">
    <location>
        <begin position="121"/>
        <end position="161"/>
    </location>
</feature>
<organism evidence="2">
    <name type="scientific">uncultured Caudovirales phage</name>
    <dbReference type="NCBI Taxonomy" id="2100421"/>
    <lineage>
        <taxon>Viruses</taxon>
        <taxon>Duplodnaviria</taxon>
        <taxon>Heunggongvirae</taxon>
        <taxon>Uroviricota</taxon>
        <taxon>Caudoviricetes</taxon>
        <taxon>Peduoviridae</taxon>
        <taxon>Maltschvirus</taxon>
        <taxon>Maltschvirus maltsch</taxon>
    </lineage>
</organism>
<evidence type="ECO:0000256" key="1">
    <source>
        <dbReference type="SAM" id="MobiDB-lite"/>
    </source>
</evidence>
<proteinExistence type="predicted"/>
<dbReference type="InterPro" id="IPR007499">
    <property type="entry name" value="ERF_bacteria_virus"/>
</dbReference>
<dbReference type="EMBL" id="LR796336">
    <property type="protein sequence ID" value="CAB4137124.1"/>
    <property type="molecule type" value="Genomic_DNA"/>
</dbReference>
<sequence>MADTSPLYAAMALAFTELEGALKTSNNPHFKSKYADLGNVIDAIKPALAKQGLFFWQVSHDTPDGAMIETVIGHKSGGERSLGKLFIPASKKDAHGFGSALTYARRYALMAAFGIPAEDDDGNAASLGQGKGQSQRGAVSPSPEDPSEPNRQTGITLSGPHKSITALEKAIKAFVVEMGKVGDMREWYGLKNDNGPLLAQAERDHPDWWNGWPGQPDGFTPLRRKIEILETQLCEAAEQQEAAE</sequence>
<accession>A0A6J5LRE8</accession>